<reference evidence="2 3" key="1">
    <citation type="submission" date="2024-05" db="EMBL/GenBank/DDBJ databases">
        <authorList>
            <person name="Park S."/>
        </authorList>
    </citation>
    <scope>NUCLEOTIDE SEQUENCE [LARGE SCALE GENOMIC DNA]</scope>
    <source>
        <strain evidence="2 3">DGU5</strain>
    </source>
</reference>
<evidence type="ECO:0000259" key="1">
    <source>
        <dbReference type="Pfam" id="PF13460"/>
    </source>
</evidence>
<dbReference type="Gene3D" id="3.40.50.720">
    <property type="entry name" value="NAD(P)-binding Rossmann-like Domain"/>
    <property type="match status" value="1"/>
</dbReference>
<proteinExistence type="predicted"/>
<evidence type="ECO:0000313" key="3">
    <source>
        <dbReference type="Proteomes" id="UP001484535"/>
    </source>
</evidence>
<organism evidence="2 3">
    <name type="scientific">Aurantiacibacter flavus</name>
    <dbReference type="NCBI Taxonomy" id="3145232"/>
    <lineage>
        <taxon>Bacteria</taxon>
        <taxon>Pseudomonadati</taxon>
        <taxon>Pseudomonadota</taxon>
        <taxon>Alphaproteobacteria</taxon>
        <taxon>Sphingomonadales</taxon>
        <taxon>Erythrobacteraceae</taxon>
        <taxon>Aurantiacibacter</taxon>
    </lineage>
</organism>
<evidence type="ECO:0000313" key="2">
    <source>
        <dbReference type="EMBL" id="MEN7536994.1"/>
    </source>
</evidence>
<dbReference type="Pfam" id="PF13460">
    <property type="entry name" value="NAD_binding_10"/>
    <property type="match status" value="1"/>
</dbReference>
<feature type="domain" description="NAD(P)-binding" evidence="1">
    <location>
        <begin position="11"/>
        <end position="202"/>
    </location>
</feature>
<dbReference type="InterPro" id="IPR016040">
    <property type="entry name" value="NAD(P)-bd_dom"/>
</dbReference>
<dbReference type="Proteomes" id="UP001484535">
    <property type="component" value="Unassembled WGS sequence"/>
</dbReference>
<keyword evidence="3" id="KW-1185">Reference proteome</keyword>
<gene>
    <name evidence="2" type="ORF">ABDJ38_07390</name>
</gene>
<name>A0ABV0CVW0_9SPHN</name>
<dbReference type="InterPro" id="IPR036291">
    <property type="entry name" value="NAD(P)-bd_dom_sf"/>
</dbReference>
<accession>A0ABV0CVW0</accession>
<dbReference type="PANTHER" id="PTHR14097">
    <property type="entry name" value="OXIDOREDUCTASE HTATIP2"/>
    <property type="match status" value="1"/>
</dbReference>
<dbReference type="EMBL" id="JBDLBR010000002">
    <property type="protein sequence ID" value="MEN7536994.1"/>
    <property type="molecule type" value="Genomic_DNA"/>
</dbReference>
<comment type="caution">
    <text evidence="2">The sequence shown here is derived from an EMBL/GenBank/DDBJ whole genome shotgun (WGS) entry which is preliminary data.</text>
</comment>
<dbReference type="PANTHER" id="PTHR14097:SF7">
    <property type="entry name" value="OXIDOREDUCTASE HTATIP2"/>
    <property type="match status" value="1"/>
</dbReference>
<dbReference type="SUPFAM" id="SSF51735">
    <property type="entry name" value="NAD(P)-binding Rossmann-fold domains"/>
    <property type="match status" value="1"/>
</dbReference>
<sequence length="229" mass="24697">MSDPTRVLLVGATGLVGREVIAQGRDVPGLSLLALARREVPLPRGGRMEMMLAPVENWPQAIATIAPDAVICALGTTQAKSGRTGLREVDCELVLTVAEAALKAGARQFVHLSSVGADLHAKAQYLAMKGEAEQRLRRLRFARLDIVRPGLLRGKREGERRALEGIGQLLSPLADLFLHGSKRRYRSVAARDVAAALLQATRTPARGTFEHDYGSIQRLARALAQAKTA</sequence>
<protein>
    <submittedName>
        <fullName evidence="2">NAD(P)H-binding protein</fullName>
    </submittedName>
</protein>
<dbReference type="RefSeq" id="WP_346784444.1">
    <property type="nucleotide sequence ID" value="NZ_JBDLBR010000002.1"/>
</dbReference>